<feature type="region of interest" description="Disordered" evidence="2">
    <location>
        <begin position="262"/>
        <end position="301"/>
    </location>
</feature>
<dbReference type="PANTHER" id="PTHR31286:SF171">
    <property type="entry name" value="CCHC-TYPE DOMAIN-CONTAINING PROTEIN"/>
    <property type="match status" value="1"/>
</dbReference>
<reference evidence="4 5" key="1">
    <citation type="journal article" date="2018" name="Front. Plant Sci.">
        <title>Red Clover (Trifolium pratense) and Zigzag Clover (T. medium) - A Picture of Genomic Similarities and Differences.</title>
        <authorList>
            <person name="Dluhosova J."/>
            <person name="Istvanek J."/>
            <person name="Nedelnik J."/>
            <person name="Repkova J."/>
        </authorList>
    </citation>
    <scope>NUCLEOTIDE SEQUENCE [LARGE SCALE GENOMIC DNA]</scope>
    <source>
        <strain evidence="5">cv. 10/8</strain>
        <tissue evidence="4">Leaf</tissue>
    </source>
</reference>
<dbReference type="InterPro" id="IPR001878">
    <property type="entry name" value="Znf_CCHC"/>
</dbReference>
<dbReference type="GO" id="GO:0008270">
    <property type="term" value="F:zinc ion binding"/>
    <property type="evidence" value="ECO:0007669"/>
    <property type="project" value="UniProtKB-KW"/>
</dbReference>
<accession>A0A392M5X1</accession>
<dbReference type="GO" id="GO:0003676">
    <property type="term" value="F:nucleic acid binding"/>
    <property type="evidence" value="ECO:0007669"/>
    <property type="project" value="InterPro"/>
</dbReference>
<dbReference type="Gene3D" id="3.60.10.10">
    <property type="entry name" value="Endonuclease/exonuclease/phosphatase"/>
    <property type="match status" value="1"/>
</dbReference>
<feature type="domain" description="CCHC-type" evidence="3">
    <location>
        <begin position="241"/>
        <end position="256"/>
    </location>
</feature>
<keyword evidence="1" id="KW-0479">Metal-binding</keyword>
<dbReference type="PANTHER" id="PTHR31286">
    <property type="entry name" value="GLYCINE-RICH CELL WALL STRUCTURAL PROTEIN 1.8-LIKE"/>
    <property type="match status" value="1"/>
</dbReference>
<feature type="region of interest" description="Disordered" evidence="2">
    <location>
        <begin position="363"/>
        <end position="389"/>
    </location>
</feature>
<dbReference type="PROSITE" id="PS50158">
    <property type="entry name" value="ZF_CCHC"/>
    <property type="match status" value="1"/>
</dbReference>
<dbReference type="EMBL" id="LXQA010003951">
    <property type="protein sequence ID" value="MCH82629.1"/>
    <property type="molecule type" value="Genomic_DNA"/>
</dbReference>
<feature type="compositionally biased region" description="Polar residues" evidence="2">
    <location>
        <begin position="335"/>
        <end position="347"/>
    </location>
</feature>
<keyword evidence="5" id="KW-1185">Reference proteome</keyword>
<keyword evidence="1" id="KW-0862">Zinc</keyword>
<dbReference type="SUPFAM" id="SSF56219">
    <property type="entry name" value="DNase I-like"/>
    <property type="match status" value="1"/>
</dbReference>
<feature type="region of interest" description="Disordered" evidence="2">
    <location>
        <begin position="322"/>
        <end position="348"/>
    </location>
</feature>
<evidence type="ECO:0000313" key="4">
    <source>
        <dbReference type="EMBL" id="MCH82629.1"/>
    </source>
</evidence>
<comment type="caution">
    <text evidence="4">The sequence shown here is derived from an EMBL/GenBank/DDBJ whole genome shotgun (WGS) entry which is preliminary data.</text>
</comment>
<proteinExistence type="predicted"/>
<dbReference type="InterPro" id="IPR036691">
    <property type="entry name" value="Endo/exonu/phosph_ase_sf"/>
</dbReference>
<dbReference type="GO" id="GO:0003824">
    <property type="term" value="F:catalytic activity"/>
    <property type="evidence" value="ECO:0007669"/>
    <property type="project" value="InterPro"/>
</dbReference>
<protein>
    <recommendedName>
        <fullName evidence="3">CCHC-type domain-containing protein</fullName>
    </recommendedName>
</protein>
<evidence type="ECO:0000256" key="1">
    <source>
        <dbReference type="PROSITE-ProRule" id="PRU00047"/>
    </source>
</evidence>
<keyword evidence="1" id="KW-0863">Zinc-finger</keyword>
<feature type="non-terminal residue" evidence="4">
    <location>
        <position position="737"/>
    </location>
</feature>
<dbReference type="InterPro" id="IPR040256">
    <property type="entry name" value="At4g02000-like"/>
</dbReference>
<feature type="compositionally biased region" description="Polar residues" evidence="2">
    <location>
        <begin position="266"/>
        <end position="282"/>
    </location>
</feature>
<name>A0A392M5X1_9FABA</name>
<feature type="compositionally biased region" description="Basic and acidic residues" evidence="2">
    <location>
        <begin position="11"/>
        <end position="26"/>
    </location>
</feature>
<dbReference type="Pfam" id="PF14111">
    <property type="entry name" value="DUF4283"/>
    <property type="match status" value="1"/>
</dbReference>
<organism evidence="4 5">
    <name type="scientific">Trifolium medium</name>
    <dbReference type="NCBI Taxonomy" id="97028"/>
    <lineage>
        <taxon>Eukaryota</taxon>
        <taxon>Viridiplantae</taxon>
        <taxon>Streptophyta</taxon>
        <taxon>Embryophyta</taxon>
        <taxon>Tracheophyta</taxon>
        <taxon>Spermatophyta</taxon>
        <taxon>Magnoliopsida</taxon>
        <taxon>eudicotyledons</taxon>
        <taxon>Gunneridae</taxon>
        <taxon>Pentapetalae</taxon>
        <taxon>rosids</taxon>
        <taxon>fabids</taxon>
        <taxon>Fabales</taxon>
        <taxon>Fabaceae</taxon>
        <taxon>Papilionoideae</taxon>
        <taxon>50 kb inversion clade</taxon>
        <taxon>NPAAA clade</taxon>
        <taxon>Hologalegina</taxon>
        <taxon>IRL clade</taxon>
        <taxon>Trifolieae</taxon>
        <taxon>Trifolium</taxon>
    </lineage>
</organism>
<gene>
    <name evidence="4" type="ORF">A2U01_0003440</name>
</gene>
<dbReference type="Proteomes" id="UP000265520">
    <property type="component" value="Unassembled WGS sequence"/>
</dbReference>
<evidence type="ECO:0000259" key="3">
    <source>
        <dbReference type="PROSITE" id="PS50158"/>
    </source>
</evidence>
<dbReference type="Pfam" id="PF03372">
    <property type="entry name" value="Exo_endo_phos"/>
    <property type="match status" value="1"/>
</dbReference>
<dbReference type="AlphaFoldDB" id="A0A392M5X1"/>
<dbReference type="InterPro" id="IPR025558">
    <property type="entry name" value="DUF4283"/>
</dbReference>
<feature type="region of interest" description="Disordered" evidence="2">
    <location>
        <begin position="1"/>
        <end position="26"/>
    </location>
</feature>
<evidence type="ECO:0000313" key="5">
    <source>
        <dbReference type="Proteomes" id="UP000265520"/>
    </source>
</evidence>
<evidence type="ECO:0000256" key="2">
    <source>
        <dbReference type="SAM" id="MobiDB-lite"/>
    </source>
</evidence>
<sequence length="737" mass="83020">QPTPAPSRPPEAADHNKKKCSFRDKLLGNQEPVPRRETVDLISQKLFRIEFEDGDRRRPKCYADDSVLKDLWLPWQHAIIVKLLGKNIGFLAMRDRLKSLWKLSGDMDMLDIGHGFFMIKFDLEADREKVISGGPWMIFDHYVAIRPWTTDFIASQVKINKTLVWIRFPSLGMEYYDESLLLALASAVGSPVKVDIHTLDASRGKFARVCIEINLDEPVVGKVWFRDFWYHVEYEGLHLLCKSCGLYGHVARNCPQKIVRQDKDSTTTVGDGENGNSGSTPARLSGAVMPPAKTPDVESLDTEAEIKGEDLYGDWLVVNRKKNQGRKSRPKIQEESTNSQGGASKYTQGKGIQFSQFNNVGMSKADGIQNQGWAPSFHPGGSSEAPKVWNKKNKRARGMLTNNREPKNIGVAGQFNKPNNKSVTLTPLNPKAMGRVGSPHQSNLVDSHRNITETETQSFAMSGFDKQSAKSFDSHLKLPEPDGIKQQPDGVSAIAEKEDEMVVETQTARQGFANRKNKNHVGDLVRRYKPDILILFETHTMFTTAESYWARENYVKIDVQEVQGHSGGIWAMHRRGSDFNFTLVSKIHQCVSFIVSKGAEKWLCSGVYASPIYTVRPLLWNYLVDLSRSNALPWVAIGDFNDILLPSEQKGGVFSLSKADTFAGNIDNCGFIDLGCFGTKFTWQGRCRGGRIVHRRLDRSFCNYDWRLKFPEATVEHLVRKHSDHNPILLRCNNAMA</sequence>
<feature type="non-terminal residue" evidence="4">
    <location>
        <position position="1"/>
    </location>
</feature>
<dbReference type="InterPro" id="IPR005135">
    <property type="entry name" value="Endo/exonuclease/phosphatase"/>
</dbReference>